<dbReference type="Pfam" id="PF02234">
    <property type="entry name" value="CDI"/>
    <property type="match status" value="1"/>
</dbReference>
<name>A0A3L6S9K2_PANMI</name>
<proteinExistence type="predicted"/>
<dbReference type="OrthoDB" id="6373236at2759"/>
<reference evidence="3" key="1">
    <citation type="journal article" date="2019" name="Nat. Commun.">
        <title>The genome of broomcorn millet.</title>
        <authorList>
            <person name="Zou C."/>
            <person name="Miki D."/>
            <person name="Li D."/>
            <person name="Tang Q."/>
            <person name="Xiao L."/>
            <person name="Rajput S."/>
            <person name="Deng P."/>
            <person name="Jia W."/>
            <person name="Huang R."/>
            <person name="Zhang M."/>
            <person name="Sun Y."/>
            <person name="Hu J."/>
            <person name="Fu X."/>
            <person name="Schnable P.S."/>
            <person name="Li F."/>
            <person name="Zhang H."/>
            <person name="Feng B."/>
            <person name="Zhu X."/>
            <person name="Liu R."/>
            <person name="Schnable J.C."/>
            <person name="Zhu J.-K."/>
            <person name="Zhang H."/>
        </authorList>
    </citation>
    <scope>NUCLEOTIDE SEQUENCE [LARGE SCALE GENOMIC DNA]</scope>
</reference>
<evidence type="ECO:0000313" key="3">
    <source>
        <dbReference type="Proteomes" id="UP000275267"/>
    </source>
</evidence>
<dbReference type="STRING" id="4540.A0A3L6S9K2"/>
<dbReference type="InterPro" id="IPR044275">
    <property type="entry name" value="KRP"/>
</dbReference>
<dbReference type="Proteomes" id="UP000275267">
    <property type="component" value="Unassembled WGS sequence"/>
</dbReference>
<keyword evidence="3" id="KW-1185">Reference proteome</keyword>
<evidence type="ECO:0000259" key="1">
    <source>
        <dbReference type="Pfam" id="PF02234"/>
    </source>
</evidence>
<dbReference type="InterPro" id="IPR003175">
    <property type="entry name" value="CDI_dom"/>
</dbReference>
<evidence type="ECO:0000313" key="2">
    <source>
        <dbReference type="EMBL" id="RLN16983.1"/>
    </source>
</evidence>
<accession>A0A3L6S9K2</accession>
<keyword evidence="2" id="KW-0649">Protein kinase inhibitor</keyword>
<comment type="caution">
    <text evidence="2">The sequence shown here is derived from an EMBL/GenBank/DDBJ whole genome shotgun (WGS) entry which is preliminary data.</text>
</comment>
<dbReference type="GO" id="GO:0004861">
    <property type="term" value="F:cyclin-dependent protein serine/threonine kinase inhibitor activity"/>
    <property type="evidence" value="ECO:0007669"/>
    <property type="project" value="InterPro"/>
</dbReference>
<dbReference type="EMBL" id="PQIB02000005">
    <property type="protein sequence ID" value="RLN16983.1"/>
    <property type="molecule type" value="Genomic_DNA"/>
</dbReference>
<dbReference type="AlphaFoldDB" id="A0A3L6S9K2"/>
<dbReference type="GO" id="GO:0051726">
    <property type="term" value="P:regulation of cell cycle"/>
    <property type="evidence" value="ECO:0007669"/>
    <property type="project" value="InterPro"/>
</dbReference>
<feature type="domain" description="Cyclin-dependent kinase inhibitor" evidence="1">
    <location>
        <begin position="167"/>
        <end position="197"/>
    </location>
</feature>
<organism evidence="2 3">
    <name type="scientific">Panicum miliaceum</name>
    <name type="common">Proso millet</name>
    <name type="synonym">Broomcorn millet</name>
    <dbReference type="NCBI Taxonomy" id="4540"/>
    <lineage>
        <taxon>Eukaryota</taxon>
        <taxon>Viridiplantae</taxon>
        <taxon>Streptophyta</taxon>
        <taxon>Embryophyta</taxon>
        <taxon>Tracheophyta</taxon>
        <taxon>Spermatophyta</taxon>
        <taxon>Magnoliopsida</taxon>
        <taxon>Liliopsida</taxon>
        <taxon>Poales</taxon>
        <taxon>Poaceae</taxon>
        <taxon>PACMAD clade</taxon>
        <taxon>Panicoideae</taxon>
        <taxon>Panicodae</taxon>
        <taxon>Paniceae</taxon>
        <taxon>Panicinae</taxon>
        <taxon>Panicum</taxon>
        <taxon>Panicum sect. Panicum</taxon>
    </lineage>
</organism>
<gene>
    <name evidence="2" type="ORF">C2845_PM02G11950</name>
</gene>
<protein>
    <submittedName>
        <fullName evidence="2">Cyclin-dependent kinase inhibitor 4-like</fullName>
    </submittedName>
</protein>
<dbReference type="GO" id="GO:0005634">
    <property type="term" value="C:nucleus"/>
    <property type="evidence" value="ECO:0007669"/>
    <property type="project" value="InterPro"/>
</dbReference>
<sequence>MSAPKPKLAQPHQVVGKYMNKAKFSLEVAIMEVTSAPLGVCTRARSLALQRLKKKQTRWEGKEGADGDYLELRSRRLKKVPVPVPTRKRCRGRKAAAMTASAQEEAEGSFGENILEFEGMDRSTRETSPCSLVILETISTRGSTTRPSHSSHRRVQVPVRTISISWKELFADTERQQQQAFIDKYNFDPVNDCPLPGSSCNGHESSLDPIMLGVLHLVKCMHIISFCTRDGVKKNDVKFAQLKCKPAGFVKSGDETTRPSAHDTVHLLNGKTKIVETQRSRKSLEPNVFTRTKIASSLPNCGKIHINSRDPKGIKPFPKAPLCFLAPLLPQPWQGGQPSSMIGCQFLEELKVSAAVVEQHSS</sequence>
<dbReference type="PANTHER" id="PTHR46776">
    <property type="entry name" value="CYCLIN-DEPENDENT KINASE INHIBITOR 4-RELATED"/>
    <property type="match status" value="1"/>
</dbReference>